<feature type="compositionally biased region" description="Polar residues" evidence="2">
    <location>
        <begin position="1732"/>
        <end position="1754"/>
    </location>
</feature>
<feature type="region of interest" description="Disordered" evidence="2">
    <location>
        <begin position="3608"/>
        <end position="3627"/>
    </location>
</feature>
<dbReference type="Pfam" id="PF15445">
    <property type="entry name" value="ATS"/>
    <property type="match status" value="1"/>
</dbReference>
<dbReference type="SUPFAM" id="SSF140924">
    <property type="entry name" value="Duffy binding domain-like"/>
    <property type="match status" value="9"/>
</dbReference>
<dbReference type="InterPro" id="IPR054595">
    <property type="entry name" value="DBL_C"/>
</dbReference>
<feature type="domain" description="Plasmodium falciparum erythrocyte membrane protein 1 acidic terminal segment" evidence="5">
    <location>
        <begin position="3444"/>
        <end position="3954"/>
    </location>
</feature>
<evidence type="ECO:0000259" key="4">
    <source>
        <dbReference type="Pfam" id="PF05424"/>
    </source>
</evidence>
<feature type="domain" description="Duffy-antigen binding" evidence="4">
    <location>
        <begin position="2816"/>
        <end position="2951"/>
    </location>
</feature>
<dbReference type="Pfam" id="PF03011">
    <property type="entry name" value="PFEMP"/>
    <property type="match status" value="2"/>
</dbReference>
<dbReference type="Gene3D" id="1.20.58.830">
    <property type="match status" value="8"/>
</dbReference>
<feature type="coiled-coil region" evidence="1">
    <location>
        <begin position="2686"/>
        <end position="2713"/>
    </location>
</feature>
<feature type="compositionally biased region" description="Low complexity" evidence="2">
    <location>
        <begin position="3801"/>
        <end position="3816"/>
    </location>
</feature>
<dbReference type="SMR" id="A0A2I0BPK7"/>
<feature type="domain" description="Duffy-binding-like" evidence="3">
    <location>
        <begin position="652"/>
        <end position="810"/>
    </location>
</feature>
<feature type="domain" description="Duffy-binding-like" evidence="3">
    <location>
        <begin position="2223"/>
        <end position="2369"/>
    </location>
</feature>
<protein>
    <submittedName>
        <fullName evidence="9">Erythrocyte membrane protein 1</fullName>
    </submittedName>
</protein>
<dbReference type="FunFam" id="1.20.58.830:FF:000009">
    <property type="entry name" value="Erythrocyte membrane protein 1, PfEMP1"/>
    <property type="match status" value="1"/>
</dbReference>
<evidence type="ECO:0000256" key="1">
    <source>
        <dbReference type="SAM" id="Coils"/>
    </source>
</evidence>
<feature type="compositionally biased region" description="Low complexity" evidence="2">
    <location>
        <begin position="473"/>
        <end position="486"/>
    </location>
</feature>
<dbReference type="Gene3D" id="1.20.58.1930">
    <property type="match status" value="1"/>
</dbReference>
<dbReference type="FunFam" id="1.20.1310.20:FF:000017">
    <property type="entry name" value="Erythrocyte membrane protein 1, PfEMP1"/>
    <property type="match status" value="1"/>
</dbReference>
<feature type="domain" description="Duffy-antigen binding" evidence="4">
    <location>
        <begin position="1761"/>
        <end position="1933"/>
    </location>
</feature>
<dbReference type="FunFam" id="1.20.58.830:FF:000002">
    <property type="entry name" value="Erythrocyte membrane protein 1, PfEMP1"/>
    <property type="match status" value="1"/>
</dbReference>
<dbReference type="GO" id="GO:0016020">
    <property type="term" value="C:membrane"/>
    <property type="evidence" value="ECO:0007669"/>
    <property type="project" value="InterPro"/>
</dbReference>
<evidence type="ECO:0000259" key="3">
    <source>
        <dbReference type="Pfam" id="PF03011"/>
    </source>
</evidence>
<dbReference type="Pfam" id="PF15447">
    <property type="entry name" value="NTS"/>
    <property type="match status" value="1"/>
</dbReference>
<dbReference type="EMBL" id="NYMT01000018">
    <property type="protein sequence ID" value="PKC42777.1"/>
    <property type="molecule type" value="Genomic_DNA"/>
</dbReference>
<dbReference type="FunFam" id="1.10.1900.40:FF:000006">
    <property type="entry name" value="Erythrocyte membrane protein 1"/>
    <property type="match status" value="1"/>
</dbReference>
<feature type="region of interest" description="Disordered" evidence="2">
    <location>
        <begin position="3800"/>
        <end position="3830"/>
    </location>
</feature>
<comment type="caution">
    <text evidence="9">The sequence shown here is derived from an EMBL/GenBank/DDBJ whole genome shotgun (WGS) entry which is preliminary data.</text>
</comment>
<proteinExistence type="predicted"/>
<dbReference type="FunFam" id="1.20.1310.20:FF:000001">
    <property type="entry name" value="Erythrocyte membrane protein 1, PfEMP1"/>
    <property type="match status" value="1"/>
</dbReference>
<feature type="domain" description="Duffy-antigen binding" evidence="4">
    <location>
        <begin position="1360"/>
        <end position="1539"/>
    </location>
</feature>
<feature type="domain" description="Plasmodium falciparum erythrocyte membrane protein-1 N-terminal segment" evidence="6">
    <location>
        <begin position="15"/>
        <end position="50"/>
    </location>
</feature>
<evidence type="ECO:0000256" key="2">
    <source>
        <dbReference type="SAM" id="MobiDB-lite"/>
    </source>
</evidence>
<feature type="domain" description="Duffy-binding-like" evidence="7">
    <location>
        <begin position="1974"/>
        <end position="2121"/>
    </location>
</feature>
<dbReference type="InterPro" id="IPR042202">
    <property type="entry name" value="Duffy-ag-bd_sf"/>
</dbReference>
<evidence type="ECO:0000259" key="7">
    <source>
        <dbReference type="Pfam" id="PF22672"/>
    </source>
</evidence>
<accession>A0A2I0BPK7</accession>
<feature type="region of interest" description="Disordered" evidence="2">
    <location>
        <begin position="3411"/>
        <end position="3431"/>
    </location>
</feature>
<sequence length="3954" mass="456918">MGPPGGSGGSTLDESVKDLFDRIGKEVHDQVEKEANQYKEALKGDLSSATFPTGRRHEKPQSESCKLNYIYDTNVTSGGGKENPCYGRQGVRFSDTKGAKCYSYKIEDNDSSIGFCAPYRRLHLCVQNLEQIKPDQITSTHNLLVDVLLAAKYEGQSITQDYPKYQATYDDSPSKMCTMLARSFADIGDIVRGKDLFLGTNEEKKPLEENLKEIFKKIYENLGIQEKNHYNDTPDYYKLREDWWIANRDQVWKAITCNAGGYSYFRKTCGGDNEKNSTLASNKCRCKDEKGEHDTDQVPTYFDYVPQYLRWFEEWAEDFCRKKKIKVENVKKSCRGEDKESKDRYCSRNGYDCEKTKRAIGKLRYGKQCISCLYGCNPYVDWIEKQKEQFDKQKKIYDKEIKKYENGASSSSRKTRAASTTNYEEYEKKFYEELNKSEYSDVNAFLEKLSKEDVCTKVQDDKGGRISFENVKSSSASGGAAGTSSTSGGGTSGDSGTNNENEGTFYRSKYCQPCPPCGVERNVNDWKEKHKIQECKSINLYKPNEYAKPTNITILKSGEGHEDIETKLKAFCDKKDGTGSGDCGGNSDPSLCEPWQCYEEKDIEKHGDVDDDDADGNPLNAGGLCILKNEKHVSETNSQIEPDQFQKTFHDFFYYWVAHMLKDSIHWKKKLQRCLEKKNGNTCKKNNCKDNCGCFEKWVAQKKEQEWDPIKQQFRKQDFGKQELILGQIRYDYVLDELLKKDELLTSIKEGYGDANEIKHIKALLEDEENEETQEEETAGADNQKKNTIDWLIQHEEDDAELCLEIHEDEEEGGGNDECDDDHEEEVYVSNPCATPSGSYPSLANKVAQLMHHKAKTQLAIRAGRSLLRANASKGEYKHEGNPDDFKKEKLCEITAKHSNDSRRDGEPCKGKDGNNERFKIGTEWKIGEKVETSYKDVFLPPRRQHMCTSNLENLDVDSVTENDKASHSLLGDVQLAAKTDAAEIIKRYKDQNNIQLTDPIQQKDQEAMCRAIRYSFADLGDIIRGRDMWNKDSGSTEMEKHLISIFEKINEKLPEKEQKKYSNDGKYLDLRKDWWEANRYKVWKAMKCATKNSKIPCSGIPIEDYIPQRLRWMTEWAEWFCKEQSQAYETLQDQCGKCTGPNKDNCTRDNNDCNTCTKACEEYEQKIKKWADQWKVISKKYEELYLQAKTAFARTAFPDDDPDYQQVVEFFKELQKEINRSASQRSKRSIDVTNTDPTLTSPYSSAAGYIHQEIGNVGCNVQTQFCEKKNGVIPTTGSGTNNKNYAFKNTPKDHDEACECESRPQVPPKKKEDEEDVCEKVKGLLKGKDGETTEINGCKPKGNGNTWNCSNQIDDSHKGACMPPRRQSLCIHNLKESNETGTEQQLREAFINCAAIETFWLWYKYKKDKNVDAEKKLEQGEIPSEFLRSMIYTFGDYRDLCLNTDISAKKDPIKIVKNNIQKVFNRNNGPHKEGDKEKRKKFWETNKNDIWQGMLCALEKIANNKKTLTETYNYSLVKFSGNNSTTLEDFAKTPQFLRWFTEWGDDFCQQQKEQLVTLQEACPNGICEQSEEEKKKCKSACEKYQAFIEKWKGYYDKQSKKYFYDISTGMYKDNSSAKDDVTVSSYAYEYLNKSLKKLCPDGSCSCMEQRSQQHNEDSSDALETHNSIMPQSLDKEPKEVKGRCKCPDPPKPCDIVKDLFENKDDNKFTEACSTKYKNGKEKYTQWKCINDSSNTTRSSPPAPVASSTLSTSPEAGASATCIPPRRQQMYIQPLQSLSGNESQVELRRIFIEMAAIETFFQWHKFKKEKVREIKEKDEIDGKISLFGQDDTSIEENLQKQLKNGTIPDDFKRQMFYTFGDYKDILFGKYIGIDMGTVKTNIGRVFNNGGNKSDEEREKWWKNHGPSIWNGMLCGLSYDTKTKHNIQGVYTQLTDPSKNNMYEKVTFPSKTGPSVNTKLEQFARRPTYFRWLEEWGEEFCKKRTDKLKKLEKECRGVNYSGYNKYCSGDGYHCDDEKGTYNSINANLNCRDCMKECRNYKTWIVKKKNEYDKQKSKYVNEHENVISFLNKQSYKQLYENIKPYSSAADFFTSLNHCKPDKANDDKNNKLNFKNPHETFSPSTYCKACPLNGVICRGRSQCAANSENNLTNLGESTDFDILINDAAIHDNDNEIKKGCPTYEMYKDLRKQKWICQKKTGEVHQCKLNNAADSKYYDNKFPFNILFHRWITDFIQYYNKSKEKIKPCTNDVNSCKQGCKGNCDCVDKWLKNKSTEWEIIKKYYKENFGNTNEHIAYAIKIFLQEGLFDSDYKRAQEVIDQNEWEQLWGCTGDNLKDVKDQKAENCNKGDFITNLISKLQDKITSCQNKHNPNGKTACDEIPPHSDEEETSLLDDDTSTQEKMSPDFCPSDMPEKPKTDSDILCDDKKEPKCGNFRTLFKTSTSKTKTNLIGLEAHNHRAGRFYPNVYISPRAHQLYLEPLKDLKENNTDKNELIKAFTKCAYNEGKCLYEYYSKNKATLGKNGSALSNDEVKTYTLEAMERSYADYGTIVKEDILWDYEDKKKIDPKIMNFAKNHNISTTKTIVSSLDDDDVKRQKLWESIRIDVWKAMICGYKDAIGGDMNSLPNDVDLCTLPTTDDEYSFLRWFVEWGQNFCIRHEKELKQLNEECARGTCDGTDEEKKKKCEKACKNYREFLNNFKKQYENQKKEYEIIKSSYPKYEKKDAFTFLKDKCNSNYSCFENKTEISVLKMFEHPPDDVKDECDCKTSKAHDDKVNDLDKCPNNINNNKNICNKYKKRRICGDLKYSNSLDHWFGTNTLIPPRRRHLCLRNIIIKKNYRKGDISKFKDDLFYAAASEAKFLFNNYENKNESLQAIKYTFADIGDIIKGNDMMDDMTYKKIKGKLEKVLDKTGNNPETPEKWWEQNKKHVWEAMLCGYKLAGGEIKPNDCNIPTEESTHQFLRWLTEWGTQYCKEKQQLKLNMQIPCMTHFDKYGIIENRIDVHPNCLQGLGKYEIWSNNRIPDWERLSSKFNEVKGTMNENVKKLTAYEYLKQNCSKCICSFKDIEQTHKKSKDEGYHIYEDILDKAQIPSFLEDTAYRYKGLNPECPEDIECSQYGNIPCRGVSHDDDNDWNSSFVKDNKTTNLGVLVPPRRRHLCLRIDVNKFLRLRNDINNLKTFICKSAFAEAKRLKKVYKDDNSKLHQAMKYSFSDIGSVVKGNDMMESPTSDNIAKIFRGMKYTEINRETWWDLNKYHVWESMLCGYREAGGDTKKSENCRFPDIERVPQFLRWFQEWTEIFCIKRKTLYDKMVTECQKAECDTSNGTVKETKCTKACEEYKSYVLSKKKEYYIQKDKYDNQFKKVLNNKDAEEFLNVHCLSEYFKDETRWKNPYESIADKALKGKCDCKKMIPTTPEVKPKKPAVPEAKKPEVEPLPSDEPFNRDILEKTIPFGVALALGSIAFLFLKKKTQAPVDLFSVINIPKGDHDIPTLKSSNRYIPYVSDRYKGKTYIYMEGDSDSGHYYEDTTDITSSESEYEELDINDIYPYKSPKYKTLIEVVLEPSGNNTPTSDTPSDTQNDIPSGDTPNNKLTDNEWNTLKDEFISQYIQSEQPNDVPNDYTSGNSSTNTNITTTSRHNVEEKPFIMSIHDRNLYTGEEYNYDMSTNSGNNDLYNGKNNLYSGQNNVYSGIDPTSDNRGPYSDKNDRISDNHHPYSGIDLINDTLSGNAHIDIYDELLKRKENELFGTNHVKHTSTHSVAKHTNSDPIHNQLNLFHTWLDRHRDMCEKWNTKEELLDKLNEQWNKDNNNSGNINPSGNTPPTSDIPSGKLSDIPSDNNIHSDIPYVLNTDVSIQIDMNNPKTTNEFTYVDSNPNQVDDTYVDSNPDNSSMDTILEDLDKPFNEPYYYDMYDDDIYYDVHDHDTSTVDTNAMDVPSKVQIEMDVNTKLVKEKYPISDVWDI</sequence>
<feature type="region of interest" description="Disordered" evidence="2">
    <location>
        <begin position="3558"/>
        <end position="3589"/>
    </location>
</feature>
<dbReference type="InterPro" id="IPR029211">
    <property type="entry name" value="PfEMP1_ATS"/>
</dbReference>
<evidence type="ECO:0000313" key="9">
    <source>
        <dbReference type="EMBL" id="PKC42777.1"/>
    </source>
</evidence>
<dbReference type="Proteomes" id="UP000232684">
    <property type="component" value="Unassembled WGS sequence"/>
</dbReference>
<feature type="domain" description="Duffy-antigen binding" evidence="4">
    <location>
        <begin position="3143"/>
        <end position="3286"/>
    </location>
</feature>
<feature type="compositionally biased region" description="Acidic residues" evidence="2">
    <location>
        <begin position="2383"/>
        <end position="2395"/>
    </location>
</feature>
<feature type="domain" description="Duffy-antigen binding" evidence="4">
    <location>
        <begin position="2464"/>
        <end position="2613"/>
    </location>
</feature>
<dbReference type="Pfam" id="PF05424">
    <property type="entry name" value="Duffy_binding"/>
    <property type="match status" value="7"/>
</dbReference>
<dbReference type="Gene3D" id="1.10.1900.40">
    <property type="entry name" value="Acidic terminal segments, variant surface antigen of PfEMP1"/>
    <property type="match status" value="2"/>
</dbReference>
<dbReference type="FunFam" id="1.20.1310.20:FF:000004">
    <property type="entry name" value="Erythrocyte membrane protein 1, PfEMP1"/>
    <property type="match status" value="1"/>
</dbReference>
<dbReference type="Proteomes" id="UP000754359">
    <property type="component" value="Unassembled WGS sequence"/>
</dbReference>
<dbReference type="InterPro" id="IPR004258">
    <property type="entry name" value="DBL"/>
</dbReference>
<reference evidence="9 10" key="1">
    <citation type="submission" date="2017-11" db="EMBL/GenBank/DDBJ databases">
        <title>Plasmodium falciparum NF54 genome assembly.</title>
        <authorList>
            <person name="Bryant J.M."/>
            <person name="Baumgarten S."/>
            <person name="Scheidig-Benatar C."/>
            <person name="Scherf A."/>
        </authorList>
    </citation>
    <scope>NUCLEOTIDE SEQUENCE [LARGE SCALE GENOMIC DNA]</scope>
    <source>
        <strain evidence="9">NF54</strain>
    </source>
</reference>
<dbReference type="FunFam" id="1.20.58.830:FF:000021">
    <property type="entry name" value="Erythrocyte membrane protein 1, PfEMP1"/>
    <property type="match status" value="1"/>
</dbReference>
<feature type="region of interest" description="Disordered" evidence="2">
    <location>
        <begin position="1732"/>
        <end position="1760"/>
    </location>
</feature>
<feature type="compositionally biased region" description="Low complexity" evidence="2">
    <location>
        <begin position="3616"/>
        <end position="3627"/>
    </location>
</feature>
<feature type="domain" description="Duffy-antigen binding" evidence="4">
    <location>
        <begin position="114"/>
        <end position="310"/>
    </location>
</feature>
<feature type="region of interest" description="Disordered" evidence="2">
    <location>
        <begin position="469"/>
        <end position="499"/>
    </location>
</feature>
<evidence type="ECO:0000313" key="10">
    <source>
        <dbReference type="Proteomes" id="UP000232684"/>
    </source>
</evidence>
<feature type="compositionally biased region" description="Basic and acidic residues" evidence="2">
    <location>
        <begin position="2409"/>
        <end position="2420"/>
    </location>
</feature>
<dbReference type="InterPro" id="IPR044932">
    <property type="entry name" value="PfEMP1_ATS_sf"/>
</dbReference>
<evidence type="ECO:0000313" key="11">
    <source>
        <dbReference type="Proteomes" id="UP000754359"/>
    </source>
</evidence>
<evidence type="ECO:0000259" key="5">
    <source>
        <dbReference type="Pfam" id="PF15445"/>
    </source>
</evidence>
<dbReference type="InterPro" id="IPR029210">
    <property type="entry name" value="PfEMP1_NTS"/>
</dbReference>
<feature type="compositionally biased region" description="Polar residues" evidence="2">
    <location>
        <begin position="3559"/>
        <end position="3589"/>
    </location>
</feature>
<dbReference type="Pfam" id="PF22672">
    <property type="entry name" value="DBL_C"/>
    <property type="match status" value="2"/>
</dbReference>
<organism evidence="9 10">
    <name type="scientific">Plasmodium falciparum (isolate NF54)</name>
    <dbReference type="NCBI Taxonomy" id="5843"/>
    <lineage>
        <taxon>Eukaryota</taxon>
        <taxon>Sar</taxon>
        <taxon>Alveolata</taxon>
        <taxon>Apicomplexa</taxon>
        <taxon>Aconoidasida</taxon>
        <taxon>Haemosporida</taxon>
        <taxon>Plasmodiidae</taxon>
        <taxon>Plasmodium</taxon>
        <taxon>Plasmodium (Laverania)</taxon>
    </lineage>
</organism>
<dbReference type="GO" id="GO:0046789">
    <property type="term" value="F:host cell surface receptor binding"/>
    <property type="evidence" value="ECO:0007669"/>
    <property type="project" value="InterPro"/>
</dbReference>
<dbReference type="FunFam" id="1.10.1900.40:FF:000001">
    <property type="entry name" value="Erythrocyte membrane protein 1"/>
    <property type="match status" value="1"/>
</dbReference>
<feature type="domain" description="Duffy-antigen binding" evidence="4">
    <location>
        <begin position="938"/>
        <end position="1112"/>
    </location>
</feature>
<dbReference type="Gene3D" id="1.20.1310.20">
    <property type="entry name" value="Duffy-antigen binding domain"/>
    <property type="match status" value="7"/>
</dbReference>
<feature type="region of interest" description="Disordered" evidence="2">
    <location>
        <begin position="2368"/>
        <end position="2420"/>
    </location>
</feature>
<feature type="domain" description="Duffy-binding-like" evidence="7">
    <location>
        <begin position="314"/>
        <end position="472"/>
    </location>
</feature>
<name>A0A2I0BPK7_PLAFO</name>
<evidence type="ECO:0000259" key="6">
    <source>
        <dbReference type="Pfam" id="PF15447"/>
    </source>
</evidence>
<dbReference type="InterPro" id="IPR008602">
    <property type="entry name" value="Duffy-antigen-binding"/>
</dbReference>
<gene>
    <name evidence="9" type="ORF">CK202_5121</name>
    <name evidence="8" type="ORF">CYL21_4400</name>
</gene>
<reference evidence="8 11" key="2">
    <citation type="submission" date="2018-05" db="EMBL/GenBank/DDBJ databases">
        <title>Genome assembly of Plasmodium falciparum NF54 DiCre.</title>
        <authorList>
            <person name="Baumgarten S."/>
            <person name="Treeck M."/>
            <person name="Scherf A."/>
        </authorList>
    </citation>
    <scope>NUCLEOTIDE SEQUENCE [LARGE SCALE GENOMIC DNA]</scope>
    <source>
        <strain evidence="8">NF54</strain>
    </source>
</reference>
<evidence type="ECO:0000313" key="8">
    <source>
        <dbReference type="EMBL" id="KAF4327745.1"/>
    </source>
</evidence>
<keyword evidence="1" id="KW-0175">Coiled coil</keyword>
<dbReference type="EMBL" id="QFXU01000021">
    <property type="protein sequence ID" value="KAF4327745.1"/>
    <property type="molecule type" value="Genomic_DNA"/>
</dbReference>